<gene>
    <name evidence="2" type="ordered locus">SYNW1245</name>
</gene>
<keyword evidence="3" id="KW-1185">Reference proteome</keyword>
<accession>Q7U6U1</accession>
<evidence type="ECO:0000256" key="1">
    <source>
        <dbReference type="SAM" id="SignalP"/>
    </source>
</evidence>
<proteinExistence type="predicted"/>
<reference evidence="2 3" key="1">
    <citation type="journal article" date="2003" name="Nature">
        <title>The genome of a motile marine Synechococcus.</title>
        <authorList>
            <person name="Palenik B."/>
            <person name="Brahamsha B."/>
            <person name="Larimer F."/>
            <person name="Land M."/>
            <person name="Hauser L."/>
            <person name="Chain P."/>
            <person name="Lamerdin J."/>
            <person name="Regala W."/>
            <person name="Allen E.A."/>
            <person name="McCarren J."/>
            <person name="Paulsen I."/>
            <person name="Dufresne A."/>
            <person name="Partensky F."/>
            <person name="Webb E."/>
            <person name="Waterbury J."/>
        </authorList>
    </citation>
    <scope>NUCLEOTIDE SEQUENCE [LARGE SCALE GENOMIC DNA]</scope>
    <source>
        <strain evidence="2 3">WH8102</strain>
    </source>
</reference>
<dbReference type="Proteomes" id="UP000001422">
    <property type="component" value="Chromosome"/>
</dbReference>
<feature type="signal peptide" evidence="1">
    <location>
        <begin position="1"/>
        <end position="21"/>
    </location>
</feature>
<feature type="chain" id="PRO_5004295199" evidence="1">
    <location>
        <begin position="22"/>
        <end position="95"/>
    </location>
</feature>
<dbReference type="EMBL" id="BX569692">
    <property type="protein sequence ID" value="CAE07760.1"/>
    <property type="molecule type" value="Genomic_DNA"/>
</dbReference>
<dbReference type="STRING" id="84588.SYNW1245"/>
<dbReference type="AlphaFoldDB" id="Q7U6U1"/>
<sequence length="95" mass="10252">MIRCLLLLCCLFGLLGRPVLASPGLCTGPVCADDITRSAKNHWQLILRLNDQQGHREKVVMDCRAGVLSPFAGQVDRSYATAVGRRACRLAGEAG</sequence>
<name>Q7U6U1_PARMW</name>
<dbReference type="eggNOG" id="ENOG50322YF">
    <property type="taxonomic scope" value="Bacteria"/>
</dbReference>
<dbReference type="HOGENOM" id="CLU_165995_0_0_3"/>
<evidence type="ECO:0000313" key="2">
    <source>
        <dbReference type="EMBL" id="CAE07760.1"/>
    </source>
</evidence>
<organism evidence="2 3">
    <name type="scientific">Parasynechococcus marenigrum (strain WH8102)</name>
    <dbReference type="NCBI Taxonomy" id="84588"/>
    <lineage>
        <taxon>Bacteria</taxon>
        <taxon>Bacillati</taxon>
        <taxon>Cyanobacteriota</taxon>
        <taxon>Cyanophyceae</taxon>
        <taxon>Synechococcales</taxon>
        <taxon>Prochlorococcaceae</taxon>
        <taxon>Parasynechococcus</taxon>
        <taxon>Parasynechococcus marenigrum</taxon>
    </lineage>
</organism>
<evidence type="ECO:0000313" key="3">
    <source>
        <dbReference type="Proteomes" id="UP000001422"/>
    </source>
</evidence>
<protein>
    <submittedName>
        <fullName evidence="2">Uncharacterized protein</fullName>
    </submittedName>
</protein>
<dbReference type="RefSeq" id="WP_011128109.1">
    <property type="nucleotide sequence ID" value="NC_005070.1"/>
</dbReference>
<dbReference type="KEGG" id="syw:SYNW1245"/>
<keyword evidence="1" id="KW-0732">Signal</keyword>